<dbReference type="AlphaFoldDB" id="A0AAV9KKU4"/>
<proteinExistence type="predicted"/>
<reference evidence="1 2" key="1">
    <citation type="submission" date="2023-10" db="EMBL/GenBank/DDBJ databases">
        <title>Genome-Wide Identification Analysis in wild type Solanum Pinnatisectum Reveals Some Genes Defensing Phytophthora Infestans.</title>
        <authorList>
            <person name="Sun C."/>
        </authorList>
    </citation>
    <scope>NUCLEOTIDE SEQUENCE [LARGE SCALE GENOMIC DNA]</scope>
    <source>
        <strain evidence="1">LQN</strain>
        <tissue evidence="1">Leaf</tissue>
    </source>
</reference>
<dbReference type="Proteomes" id="UP001311915">
    <property type="component" value="Unassembled WGS sequence"/>
</dbReference>
<keyword evidence="2" id="KW-1185">Reference proteome</keyword>
<sequence length="150" mass="18005">MVFGKACHLPVELEHKAYWVIKKLNLDVKLAGRRRITQLHELEEFRLHAYENAKLYKEKTKRWHDKHIMSRTFEPGQLVLLFNSRLKLFPEKLRSKWSGPFEFVRITQHGAVKLRNKDKSSTFFVNGQRVKHYFRNDVDRELEALTLNDE</sequence>
<dbReference type="EMBL" id="JAWPEI010000010">
    <property type="protein sequence ID" value="KAK4713205.1"/>
    <property type="molecule type" value="Genomic_DNA"/>
</dbReference>
<organism evidence="1 2">
    <name type="scientific">Solanum pinnatisectum</name>
    <name type="common">tansyleaf nightshade</name>
    <dbReference type="NCBI Taxonomy" id="50273"/>
    <lineage>
        <taxon>Eukaryota</taxon>
        <taxon>Viridiplantae</taxon>
        <taxon>Streptophyta</taxon>
        <taxon>Embryophyta</taxon>
        <taxon>Tracheophyta</taxon>
        <taxon>Spermatophyta</taxon>
        <taxon>Magnoliopsida</taxon>
        <taxon>eudicotyledons</taxon>
        <taxon>Gunneridae</taxon>
        <taxon>Pentapetalae</taxon>
        <taxon>asterids</taxon>
        <taxon>lamiids</taxon>
        <taxon>Solanales</taxon>
        <taxon>Solanaceae</taxon>
        <taxon>Solanoideae</taxon>
        <taxon>Solaneae</taxon>
        <taxon>Solanum</taxon>
    </lineage>
</organism>
<name>A0AAV9KKU4_9SOLN</name>
<evidence type="ECO:0000313" key="2">
    <source>
        <dbReference type="Proteomes" id="UP001311915"/>
    </source>
</evidence>
<protein>
    <submittedName>
        <fullName evidence="1">Uncharacterized protein</fullName>
    </submittedName>
</protein>
<comment type="caution">
    <text evidence="1">The sequence shown here is derived from an EMBL/GenBank/DDBJ whole genome shotgun (WGS) entry which is preliminary data.</text>
</comment>
<gene>
    <name evidence="1" type="ORF">R3W88_019112</name>
</gene>
<accession>A0AAV9KKU4</accession>
<evidence type="ECO:0000313" key="1">
    <source>
        <dbReference type="EMBL" id="KAK4713205.1"/>
    </source>
</evidence>